<comment type="caution">
    <text evidence="6">The sequence shown here is derived from an EMBL/GenBank/DDBJ whole genome shotgun (WGS) entry which is preliminary data.</text>
</comment>
<evidence type="ECO:0000259" key="5">
    <source>
        <dbReference type="Pfam" id="PF00135"/>
    </source>
</evidence>
<dbReference type="Gene3D" id="3.40.50.1820">
    <property type="entry name" value="alpha/beta hydrolase"/>
    <property type="match status" value="1"/>
</dbReference>
<dbReference type="PROSITE" id="PS00122">
    <property type="entry name" value="CARBOXYLESTERASE_B_1"/>
    <property type="match status" value="1"/>
</dbReference>
<dbReference type="EMBL" id="JARBDR010000640">
    <property type="protein sequence ID" value="KAJ8310836.1"/>
    <property type="molecule type" value="Genomic_DNA"/>
</dbReference>
<name>A0ABQ9F096_TEGGR</name>
<dbReference type="PANTHER" id="PTHR43903">
    <property type="entry name" value="NEUROLIGIN"/>
    <property type="match status" value="1"/>
</dbReference>
<evidence type="ECO:0000256" key="1">
    <source>
        <dbReference type="ARBA" id="ARBA00005964"/>
    </source>
</evidence>
<gene>
    <name evidence="6" type="ORF">KUTeg_012701</name>
</gene>
<dbReference type="SUPFAM" id="SSF53474">
    <property type="entry name" value="alpha/beta-Hydrolases"/>
    <property type="match status" value="1"/>
</dbReference>
<organism evidence="6 7">
    <name type="scientific">Tegillarca granosa</name>
    <name type="common">Malaysian cockle</name>
    <name type="synonym">Anadara granosa</name>
    <dbReference type="NCBI Taxonomy" id="220873"/>
    <lineage>
        <taxon>Eukaryota</taxon>
        <taxon>Metazoa</taxon>
        <taxon>Spiralia</taxon>
        <taxon>Lophotrochozoa</taxon>
        <taxon>Mollusca</taxon>
        <taxon>Bivalvia</taxon>
        <taxon>Autobranchia</taxon>
        <taxon>Pteriomorphia</taxon>
        <taxon>Arcoida</taxon>
        <taxon>Arcoidea</taxon>
        <taxon>Arcidae</taxon>
        <taxon>Tegillarca</taxon>
    </lineage>
</organism>
<sequence length="550" mass="61449">MRLKQTHKFAKNLAYLILHKLHCSVRNNFKRISTECYEWDNFLLFFVKTSFAKSDQTESPNMMYCRIIFLSLLACASYTVCQEYKTVSTCSGPVKGIVEYRGNEKIYNFRGIPYAKPPIGDLRFRKPEPIESWVNVLDATRFGAPCVQSQLFGNVFYGGSVSEDCLYLNIYVPNNISMTNKMAVMVWIHGGGYSQGEGASYDGGNLAIKGDVIVVTFNYRLGIFGFLNTNDNESPGNFGLWDQNMVFQWVKSNIEAFGGNPSAITIFGESAGGMSVSYHTLIPYNKGLFQRAIAQSGTAFSSPVPTASKNKDFINFINGKLNCTSSTQFNTSEFVQCLKRKSYTELNNVGSGYMNIETGTLQGIPVAPSIDGDLITTDPDVLLSDKTSYAYNFFRSLDYMAGTTDGEASIFLTVLSLLESMKVININLTEGISKEFLCETFSQDMAKSYFKNSPKAAKALCDKYSYHGNEDKLIQQGILVADMSTDLYFIGPTVKTLKIHEDKNTERKTYHYFFSRAIPEIFGMVSPPWFTKASHGTELAFIFGVVTSIF</sequence>
<feature type="domain" description="Carboxylesterase type B" evidence="5">
    <location>
        <begin position="85"/>
        <end position="545"/>
    </location>
</feature>
<accession>A0ABQ9F096</accession>
<dbReference type="InterPro" id="IPR019826">
    <property type="entry name" value="Carboxylesterase_B_AS"/>
</dbReference>
<evidence type="ECO:0000256" key="3">
    <source>
        <dbReference type="ARBA" id="ARBA00022801"/>
    </source>
</evidence>
<dbReference type="InterPro" id="IPR002018">
    <property type="entry name" value="CarbesteraseB"/>
</dbReference>
<dbReference type="InterPro" id="IPR051093">
    <property type="entry name" value="Neuroligin/BSAL"/>
</dbReference>
<keyword evidence="2" id="KW-0732">Signal</keyword>
<keyword evidence="7" id="KW-1185">Reference proteome</keyword>
<dbReference type="Pfam" id="PF00135">
    <property type="entry name" value="COesterase"/>
    <property type="match status" value="1"/>
</dbReference>
<dbReference type="InterPro" id="IPR029058">
    <property type="entry name" value="AB_hydrolase_fold"/>
</dbReference>
<keyword evidence="3 4" id="KW-0378">Hydrolase</keyword>
<proteinExistence type="inferred from homology"/>
<dbReference type="Proteomes" id="UP001217089">
    <property type="component" value="Unassembled WGS sequence"/>
</dbReference>
<evidence type="ECO:0000313" key="6">
    <source>
        <dbReference type="EMBL" id="KAJ8310836.1"/>
    </source>
</evidence>
<evidence type="ECO:0000256" key="2">
    <source>
        <dbReference type="ARBA" id="ARBA00022729"/>
    </source>
</evidence>
<reference evidence="6 7" key="1">
    <citation type="submission" date="2022-12" db="EMBL/GenBank/DDBJ databases">
        <title>Chromosome-level genome of Tegillarca granosa.</title>
        <authorList>
            <person name="Kim J."/>
        </authorList>
    </citation>
    <scope>NUCLEOTIDE SEQUENCE [LARGE SCALE GENOMIC DNA]</scope>
    <source>
        <strain evidence="6">Teg-2019</strain>
        <tissue evidence="6">Adductor muscle</tissue>
    </source>
</reference>
<dbReference type="EC" id="3.1.1.-" evidence="4"/>
<evidence type="ECO:0000313" key="7">
    <source>
        <dbReference type="Proteomes" id="UP001217089"/>
    </source>
</evidence>
<evidence type="ECO:0000256" key="4">
    <source>
        <dbReference type="RuleBase" id="RU361235"/>
    </source>
</evidence>
<protein>
    <recommendedName>
        <fullName evidence="4">Carboxylic ester hydrolase</fullName>
        <ecNumber evidence="4">3.1.1.-</ecNumber>
    </recommendedName>
</protein>
<dbReference type="PROSITE" id="PS00941">
    <property type="entry name" value="CARBOXYLESTERASE_B_2"/>
    <property type="match status" value="1"/>
</dbReference>
<dbReference type="InterPro" id="IPR019819">
    <property type="entry name" value="Carboxylesterase_B_CS"/>
</dbReference>
<comment type="similarity">
    <text evidence="1 4">Belongs to the type-B carboxylesterase/lipase family.</text>
</comment>